<keyword evidence="2" id="KW-1185">Reference proteome</keyword>
<dbReference type="AlphaFoldDB" id="C0ECP4"/>
<protein>
    <submittedName>
        <fullName evidence="1">Uncharacterized protein</fullName>
    </submittedName>
</protein>
<reference evidence="1 2" key="2">
    <citation type="submission" date="2009-02" db="EMBL/GenBank/DDBJ databases">
        <title>Draft genome sequence of Clostridium methylpentosum (DSM 5476).</title>
        <authorList>
            <person name="Sudarsanam P."/>
            <person name="Ley R."/>
            <person name="Guruge J."/>
            <person name="Turnbaugh P.J."/>
            <person name="Mahowald M."/>
            <person name="Liep D."/>
            <person name="Gordon J."/>
        </authorList>
    </citation>
    <scope>NUCLEOTIDE SEQUENCE [LARGE SCALE GENOMIC DNA]</scope>
    <source>
        <strain evidence="1 2">DSM 5476</strain>
    </source>
</reference>
<accession>C0ECP4</accession>
<organism evidence="1 2">
    <name type="scientific">[Clostridium] methylpentosum DSM 5476</name>
    <dbReference type="NCBI Taxonomy" id="537013"/>
    <lineage>
        <taxon>Bacteria</taxon>
        <taxon>Bacillati</taxon>
        <taxon>Bacillota</taxon>
        <taxon>Clostridia</taxon>
        <taxon>Eubacteriales</taxon>
        <taxon>Oscillospiraceae</taxon>
        <taxon>Oscillospiraceae incertae sedis</taxon>
    </lineage>
</organism>
<proteinExistence type="predicted"/>
<dbReference type="HOGENOM" id="CLU_3249587_0_0_9"/>
<dbReference type="Proteomes" id="UP000003340">
    <property type="component" value="Unassembled WGS sequence"/>
</dbReference>
<reference evidence="1 2" key="1">
    <citation type="submission" date="2009-01" db="EMBL/GenBank/DDBJ databases">
        <authorList>
            <person name="Fulton L."/>
            <person name="Clifton S."/>
            <person name="Fulton B."/>
            <person name="Xu J."/>
            <person name="Minx P."/>
            <person name="Pepin K.H."/>
            <person name="Johnson M."/>
            <person name="Bhonagiri V."/>
            <person name="Nash W.E."/>
            <person name="Mardis E.R."/>
            <person name="Wilson R.K."/>
        </authorList>
    </citation>
    <scope>NUCLEOTIDE SEQUENCE [LARGE SCALE GENOMIC DNA]</scope>
    <source>
        <strain evidence="1 2">DSM 5476</strain>
    </source>
</reference>
<evidence type="ECO:0000313" key="1">
    <source>
        <dbReference type="EMBL" id="EEG30759.1"/>
    </source>
</evidence>
<sequence length="42" mass="4768">MPPLSADGTLVLLLFISLDAERPVCSKNGYRSHRKLPWLQML</sequence>
<evidence type="ECO:0000313" key="2">
    <source>
        <dbReference type="Proteomes" id="UP000003340"/>
    </source>
</evidence>
<gene>
    <name evidence="1" type="ORF">CLOSTMETH_01615</name>
</gene>
<dbReference type="EMBL" id="ACEC01000056">
    <property type="protein sequence ID" value="EEG30759.1"/>
    <property type="molecule type" value="Genomic_DNA"/>
</dbReference>
<name>C0ECP4_9FIRM</name>
<comment type="caution">
    <text evidence="1">The sequence shown here is derived from an EMBL/GenBank/DDBJ whole genome shotgun (WGS) entry which is preliminary data.</text>
</comment>